<evidence type="ECO:0000256" key="10">
    <source>
        <dbReference type="ARBA" id="ARBA00023180"/>
    </source>
</evidence>
<dbReference type="InterPro" id="IPR000528">
    <property type="entry name" value="Plant_nsLTP"/>
</dbReference>
<dbReference type="Pfam" id="PF14368">
    <property type="entry name" value="LTP_2"/>
    <property type="match status" value="1"/>
</dbReference>
<evidence type="ECO:0000256" key="13">
    <source>
        <dbReference type="SAM" id="SignalP"/>
    </source>
</evidence>
<dbReference type="InterPro" id="IPR043325">
    <property type="entry name" value="LTSS"/>
</dbReference>
<evidence type="ECO:0000256" key="8">
    <source>
        <dbReference type="ARBA" id="ARBA00023121"/>
    </source>
</evidence>
<evidence type="ECO:0000256" key="11">
    <source>
        <dbReference type="ARBA" id="ARBA00023288"/>
    </source>
</evidence>
<evidence type="ECO:0000313" key="15">
    <source>
        <dbReference type="EMBL" id="KAF4350725.1"/>
    </source>
</evidence>
<keyword evidence="16" id="KW-1185">Reference proteome</keyword>
<evidence type="ECO:0000256" key="5">
    <source>
        <dbReference type="ARBA" id="ARBA00022475"/>
    </source>
</evidence>
<protein>
    <recommendedName>
        <fullName evidence="14">Bifunctional inhibitor/plant lipid transfer protein/seed storage helical domain-containing protein</fullName>
    </recommendedName>
</protein>
<feature type="compositionally biased region" description="Low complexity" evidence="12">
    <location>
        <begin position="134"/>
        <end position="146"/>
    </location>
</feature>
<dbReference type="SMART" id="SM00499">
    <property type="entry name" value="AAI"/>
    <property type="match status" value="1"/>
</dbReference>
<reference evidence="15 16" key="1">
    <citation type="journal article" date="2020" name="bioRxiv">
        <title>Sequence and annotation of 42 cannabis genomes reveals extensive copy number variation in cannabinoid synthesis and pathogen resistance genes.</title>
        <authorList>
            <person name="Mckernan K.J."/>
            <person name="Helbert Y."/>
            <person name="Kane L.T."/>
            <person name="Ebling H."/>
            <person name="Zhang L."/>
            <person name="Liu B."/>
            <person name="Eaton Z."/>
            <person name="Mclaughlin S."/>
            <person name="Kingan S."/>
            <person name="Baybayan P."/>
            <person name="Concepcion G."/>
            <person name="Jordan M."/>
            <person name="Riva A."/>
            <person name="Barbazuk W."/>
            <person name="Harkins T."/>
        </authorList>
    </citation>
    <scope>NUCLEOTIDE SEQUENCE [LARGE SCALE GENOMIC DNA]</scope>
    <source>
        <strain evidence="16">cv. Jamaican Lion 4</strain>
        <tissue evidence="15">Leaf</tissue>
    </source>
</reference>
<keyword evidence="9" id="KW-1015">Disulfide bond</keyword>
<sequence length="188" mass="19005">MAKTTSTVATIFFLVMTCAWAQQAPAQAPMDGSMGPTASAPGPDCMTVLMGMADCLSYVQTGSNLTTPDKPCCSELKSLVDNNPICLCEFLAHSGDSGFQIDISKAKKLPSVCKVDTPPPSTCALVGIPVGSPTSSDGPSASSPMGTVSAPTAESPGAAKDDGNRGSTSSIVAVLLGFAVTISFFSSI</sequence>
<comment type="caution">
    <text evidence="15">The sequence shown here is derived from an EMBL/GenBank/DDBJ whole genome shotgun (WGS) entry which is preliminary data.</text>
</comment>
<accession>A0A7J6DX43</accession>
<evidence type="ECO:0000256" key="4">
    <source>
        <dbReference type="ARBA" id="ARBA00022448"/>
    </source>
</evidence>
<evidence type="ECO:0000256" key="2">
    <source>
        <dbReference type="ARBA" id="ARBA00004609"/>
    </source>
</evidence>
<keyword evidence="6" id="KW-0336">GPI-anchor</keyword>
<dbReference type="FunFam" id="1.10.110.10:FF:000001">
    <property type="entry name" value="Bifunctional inhibitor/lipid-transfer protein/seed storage 2S albumin superfamily protein"/>
    <property type="match status" value="1"/>
</dbReference>
<dbReference type="InterPro" id="IPR016140">
    <property type="entry name" value="Bifunc_inhib/LTP/seed_store"/>
</dbReference>
<dbReference type="GO" id="GO:0006869">
    <property type="term" value="P:lipid transport"/>
    <property type="evidence" value="ECO:0007669"/>
    <property type="project" value="InterPro"/>
</dbReference>
<dbReference type="EMBL" id="JAATIQ010000588">
    <property type="protein sequence ID" value="KAF4350725.1"/>
    <property type="molecule type" value="Genomic_DNA"/>
</dbReference>
<feature type="region of interest" description="Disordered" evidence="12">
    <location>
        <begin position="134"/>
        <end position="165"/>
    </location>
</feature>
<keyword evidence="4" id="KW-0813">Transport</keyword>
<comment type="subcellular location">
    <subcellularLocation>
        <location evidence="2">Cell membrane</location>
        <topology evidence="2">Lipid-anchor</topology>
        <topology evidence="2">GPI-anchor</topology>
    </subcellularLocation>
</comment>
<evidence type="ECO:0000256" key="7">
    <source>
        <dbReference type="ARBA" id="ARBA00022729"/>
    </source>
</evidence>
<feature type="domain" description="Bifunctional inhibitor/plant lipid transfer protein/seed storage helical" evidence="14">
    <location>
        <begin position="45"/>
        <end position="123"/>
    </location>
</feature>
<evidence type="ECO:0000259" key="14">
    <source>
        <dbReference type="SMART" id="SM00499"/>
    </source>
</evidence>
<evidence type="ECO:0000256" key="3">
    <source>
        <dbReference type="ARBA" id="ARBA00009748"/>
    </source>
</evidence>
<name>A0A7J6DX43_CANSA</name>
<evidence type="ECO:0000256" key="9">
    <source>
        <dbReference type="ARBA" id="ARBA00023157"/>
    </source>
</evidence>
<dbReference type="GO" id="GO:0008289">
    <property type="term" value="F:lipid binding"/>
    <property type="evidence" value="ECO:0007669"/>
    <property type="project" value="UniProtKB-KW"/>
</dbReference>
<dbReference type="SUPFAM" id="SSF47699">
    <property type="entry name" value="Bifunctional inhibitor/lipid-transfer protein/seed storage 2S albumin"/>
    <property type="match status" value="1"/>
</dbReference>
<evidence type="ECO:0000256" key="6">
    <source>
        <dbReference type="ARBA" id="ARBA00022622"/>
    </source>
</evidence>
<dbReference type="GO" id="GO:0098552">
    <property type="term" value="C:side of membrane"/>
    <property type="evidence" value="ECO:0007669"/>
    <property type="project" value="UniProtKB-KW"/>
</dbReference>
<gene>
    <name evidence="15" type="ORF">G4B88_000863</name>
</gene>
<keyword evidence="7 13" id="KW-0732">Signal</keyword>
<evidence type="ECO:0000256" key="12">
    <source>
        <dbReference type="SAM" id="MobiDB-lite"/>
    </source>
</evidence>
<dbReference type="PRINTS" id="PR00382">
    <property type="entry name" value="LIPIDTRNSFER"/>
</dbReference>
<dbReference type="InterPro" id="IPR036312">
    <property type="entry name" value="Bifun_inhib/LTP/seed_sf"/>
</dbReference>
<keyword evidence="5" id="KW-1003">Cell membrane</keyword>
<dbReference type="CDD" id="cd00010">
    <property type="entry name" value="AAI_LTSS"/>
    <property type="match status" value="1"/>
</dbReference>
<comment type="similarity">
    <text evidence="3">Belongs to the plant LTP family.</text>
</comment>
<feature type="chain" id="PRO_5029657575" description="Bifunctional inhibitor/plant lipid transfer protein/seed storage helical domain-containing protein" evidence="13">
    <location>
        <begin position="22"/>
        <end position="188"/>
    </location>
</feature>
<evidence type="ECO:0000256" key="1">
    <source>
        <dbReference type="ARBA" id="ARBA00003211"/>
    </source>
</evidence>
<comment type="function">
    <text evidence="1">Plant non-specific lipid-transfer proteins transfer phospholipids as well as galactolipids across membranes. May play a role in wax or cutin deposition in the cell walls of expanding epidermal cells and certain secretory tissues.</text>
</comment>
<dbReference type="AlphaFoldDB" id="A0A7J6DX43"/>
<proteinExistence type="inferred from homology"/>
<keyword evidence="6" id="KW-0472">Membrane</keyword>
<dbReference type="Gene3D" id="1.10.110.10">
    <property type="entry name" value="Plant lipid-transfer and hydrophobic proteins"/>
    <property type="match status" value="1"/>
</dbReference>
<keyword evidence="11" id="KW-0449">Lipoprotein</keyword>
<evidence type="ECO:0000313" key="16">
    <source>
        <dbReference type="Proteomes" id="UP000583929"/>
    </source>
</evidence>
<dbReference type="GO" id="GO:0005886">
    <property type="term" value="C:plasma membrane"/>
    <property type="evidence" value="ECO:0007669"/>
    <property type="project" value="UniProtKB-SubCell"/>
</dbReference>
<organism evidence="15 16">
    <name type="scientific">Cannabis sativa</name>
    <name type="common">Hemp</name>
    <name type="synonym">Marijuana</name>
    <dbReference type="NCBI Taxonomy" id="3483"/>
    <lineage>
        <taxon>Eukaryota</taxon>
        <taxon>Viridiplantae</taxon>
        <taxon>Streptophyta</taxon>
        <taxon>Embryophyta</taxon>
        <taxon>Tracheophyta</taxon>
        <taxon>Spermatophyta</taxon>
        <taxon>Magnoliopsida</taxon>
        <taxon>eudicotyledons</taxon>
        <taxon>Gunneridae</taxon>
        <taxon>Pentapetalae</taxon>
        <taxon>rosids</taxon>
        <taxon>fabids</taxon>
        <taxon>Rosales</taxon>
        <taxon>Cannabaceae</taxon>
        <taxon>Cannabis</taxon>
    </lineage>
</organism>
<dbReference type="PANTHER" id="PTHR33044">
    <property type="entry name" value="BIFUNCTIONAL INHIBITOR/LIPID-TRANSFER PROTEIN/SEED STORAGE 2S ALBUMIN SUPERFAMILY PROTEIN-RELATED"/>
    <property type="match status" value="1"/>
</dbReference>
<keyword evidence="10" id="KW-0325">Glycoprotein</keyword>
<keyword evidence="8" id="KW-0446">Lipid-binding</keyword>
<dbReference type="Proteomes" id="UP000583929">
    <property type="component" value="Unassembled WGS sequence"/>
</dbReference>
<feature type="signal peptide" evidence="13">
    <location>
        <begin position="1"/>
        <end position="21"/>
    </location>
</feature>